<dbReference type="Proteomes" id="UP000253729">
    <property type="component" value="Unassembled WGS sequence"/>
</dbReference>
<dbReference type="RefSeq" id="XP_026621242.1">
    <property type="nucleotide sequence ID" value="XM_026767944.1"/>
</dbReference>
<feature type="region of interest" description="Disordered" evidence="1">
    <location>
        <begin position="73"/>
        <end position="97"/>
    </location>
</feature>
<gene>
    <name evidence="2" type="ORF">BDQ94DRAFT_152334</name>
</gene>
<feature type="compositionally biased region" description="Basic and acidic residues" evidence="1">
    <location>
        <begin position="81"/>
        <end position="95"/>
    </location>
</feature>
<evidence type="ECO:0000313" key="3">
    <source>
        <dbReference type="Proteomes" id="UP000253729"/>
    </source>
</evidence>
<evidence type="ECO:0000313" key="2">
    <source>
        <dbReference type="EMBL" id="RDH28220.1"/>
    </source>
</evidence>
<evidence type="ECO:0000256" key="1">
    <source>
        <dbReference type="SAM" id="MobiDB-lite"/>
    </source>
</evidence>
<accession>A0A3F3PMQ3</accession>
<organism evidence="2 3">
    <name type="scientific">Aspergillus welwitschiae</name>
    <dbReference type="NCBI Taxonomy" id="1341132"/>
    <lineage>
        <taxon>Eukaryota</taxon>
        <taxon>Fungi</taxon>
        <taxon>Dikarya</taxon>
        <taxon>Ascomycota</taxon>
        <taxon>Pezizomycotina</taxon>
        <taxon>Eurotiomycetes</taxon>
        <taxon>Eurotiomycetidae</taxon>
        <taxon>Eurotiales</taxon>
        <taxon>Aspergillaceae</taxon>
        <taxon>Aspergillus</taxon>
        <taxon>Aspergillus subgen. Circumdati</taxon>
    </lineage>
</organism>
<keyword evidence="3" id="KW-1185">Reference proteome</keyword>
<dbReference type="AlphaFoldDB" id="A0A3F3PMQ3"/>
<dbReference type="EMBL" id="KZ852078">
    <property type="protein sequence ID" value="RDH28220.1"/>
    <property type="molecule type" value="Genomic_DNA"/>
</dbReference>
<reference evidence="2 3" key="1">
    <citation type="submission" date="2018-07" db="EMBL/GenBank/DDBJ databases">
        <title>The genomes of Aspergillus section Nigri reveals drivers in fungal speciation.</title>
        <authorList>
            <consortium name="DOE Joint Genome Institute"/>
            <person name="Vesth T.C."/>
            <person name="Nybo J."/>
            <person name="Theobald S."/>
            <person name="Brandl J."/>
            <person name="Frisvad J.C."/>
            <person name="Nielsen K.F."/>
            <person name="Lyhne E.K."/>
            <person name="Kogle M.E."/>
            <person name="Kuo A."/>
            <person name="Riley R."/>
            <person name="Clum A."/>
            <person name="Nolan M."/>
            <person name="Lipzen A."/>
            <person name="Salamov A."/>
            <person name="Henrissat B."/>
            <person name="Wiebenga A."/>
            <person name="De vries R.P."/>
            <person name="Grigoriev I.V."/>
            <person name="Mortensen U.H."/>
            <person name="Andersen M.R."/>
            <person name="Baker S.E."/>
        </authorList>
    </citation>
    <scope>NUCLEOTIDE SEQUENCE [LARGE SCALE GENOMIC DNA]</scope>
    <source>
        <strain evidence="2 3">CBS 139.54b</strain>
    </source>
</reference>
<protein>
    <submittedName>
        <fullName evidence="2">Uncharacterized protein</fullName>
    </submittedName>
</protein>
<dbReference type="GeneID" id="38136300"/>
<name>A0A3F3PMQ3_9EURO</name>
<proteinExistence type="predicted"/>
<sequence length="108" mass="12188">MGSWYFWDVISGFGRLTFGRQPGLTVAPMDEPRRMIGGEGPTGTTPHILRDCGWLSSAPVFHESRGILRFRTQGATQSYEARPHERDTSRSRREGSVTVQLLVKPREI</sequence>